<keyword evidence="5" id="KW-0677">Repeat</keyword>
<feature type="repeat" description="Solcar" evidence="10">
    <location>
        <begin position="235"/>
        <end position="318"/>
    </location>
</feature>
<feature type="compositionally biased region" description="Basic residues" evidence="11">
    <location>
        <begin position="745"/>
        <end position="755"/>
    </location>
</feature>
<feature type="transmembrane region" description="Helical" evidence="12">
    <location>
        <begin position="235"/>
        <end position="255"/>
    </location>
</feature>
<feature type="compositionally biased region" description="Polar residues" evidence="11">
    <location>
        <begin position="600"/>
        <end position="619"/>
    </location>
</feature>
<proteinExistence type="inferred from homology"/>
<feature type="repeat" description="Solcar" evidence="10">
    <location>
        <begin position="30"/>
        <end position="116"/>
    </location>
</feature>
<feature type="region of interest" description="Disordered" evidence="11">
    <location>
        <begin position="508"/>
        <end position="558"/>
    </location>
</feature>
<dbReference type="PANTHER" id="PTHR45624:SF4">
    <property type="entry name" value="CONGESTED-LIKE TRACHEA PROTEIN-RELATED"/>
    <property type="match status" value="1"/>
</dbReference>
<protein>
    <submittedName>
        <fullName evidence="13">Mitochondrial carrier</fullName>
    </submittedName>
</protein>
<comment type="subcellular location">
    <subcellularLocation>
        <location evidence="1">Mitochondrion membrane</location>
        <topology evidence="1">Multi-pass membrane protein</topology>
    </subcellularLocation>
</comment>
<evidence type="ECO:0000313" key="14">
    <source>
        <dbReference type="Proteomes" id="UP000249619"/>
    </source>
</evidence>
<dbReference type="GO" id="GO:0015227">
    <property type="term" value="F:O-acyl-L-carnitine transmembrane transporter activity"/>
    <property type="evidence" value="ECO:0007669"/>
    <property type="project" value="TreeGrafter"/>
</dbReference>
<keyword evidence="7 12" id="KW-1133">Transmembrane helix</keyword>
<keyword evidence="3" id="KW-0813">Transport</keyword>
<evidence type="ECO:0000256" key="1">
    <source>
        <dbReference type="ARBA" id="ARBA00004225"/>
    </source>
</evidence>
<dbReference type="GO" id="GO:1902603">
    <property type="term" value="P:carnitine transmembrane transport"/>
    <property type="evidence" value="ECO:0007669"/>
    <property type="project" value="TreeGrafter"/>
</dbReference>
<dbReference type="PROSITE" id="PS50920">
    <property type="entry name" value="SOLCAR"/>
    <property type="match status" value="3"/>
</dbReference>
<gene>
    <name evidence="13" type="ORF">DDE83_005234</name>
</gene>
<dbReference type="SUPFAM" id="SSF103506">
    <property type="entry name" value="Mitochondrial carrier"/>
    <property type="match status" value="1"/>
</dbReference>
<reference evidence="14" key="1">
    <citation type="submission" date="2018-05" db="EMBL/GenBank/DDBJ databases">
        <title>Draft genome sequence of Stemphylium lycopersici strain CIDEFI 213.</title>
        <authorList>
            <person name="Medina R."/>
            <person name="Franco M.E.E."/>
            <person name="Lucentini C.G."/>
            <person name="Saparrat M.C.N."/>
            <person name="Balatti P.A."/>
        </authorList>
    </citation>
    <scope>NUCLEOTIDE SEQUENCE [LARGE SCALE GENOMIC DNA]</scope>
    <source>
        <strain evidence="14">CIDEFI 213</strain>
    </source>
</reference>
<dbReference type="GO" id="GO:0031966">
    <property type="term" value="C:mitochondrial membrane"/>
    <property type="evidence" value="ECO:0007669"/>
    <property type="project" value="UniProtKB-SubCell"/>
</dbReference>
<feature type="transmembrane region" description="Helical" evidence="12">
    <location>
        <begin position="87"/>
        <end position="110"/>
    </location>
</feature>
<dbReference type="InterPro" id="IPR018108">
    <property type="entry name" value="MCP_transmembrane"/>
</dbReference>
<keyword evidence="4 10" id="KW-0812">Transmembrane</keyword>
<evidence type="ECO:0000256" key="8">
    <source>
        <dbReference type="ARBA" id="ARBA00023128"/>
    </source>
</evidence>
<name>A0A364N283_STELY</name>
<evidence type="ECO:0000256" key="5">
    <source>
        <dbReference type="ARBA" id="ARBA00022737"/>
    </source>
</evidence>
<dbReference type="AlphaFoldDB" id="A0A364N283"/>
<comment type="similarity">
    <text evidence="2">Belongs to the mitochondrial carrier (TC 2.A.29) family.</text>
</comment>
<dbReference type="Gene3D" id="1.50.40.10">
    <property type="entry name" value="Mitochondrial carrier domain"/>
    <property type="match status" value="2"/>
</dbReference>
<feature type="transmembrane region" description="Helical" evidence="12">
    <location>
        <begin position="1035"/>
        <end position="1056"/>
    </location>
</feature>
<feature type="transmembrane region" description="Helical" evidence="12">
    <location>
        <begin position="130"/>
        <end position="151"/>
    </location>
</feature>
<dbReference type="InterPro" id="IPR050567">
    <property type="entry name" value="Mitochondrial_Carrier"/>
</dbReference>
<keyword evidence="6" id="KW-0999">Mitochondrion inner membrane</keyword>
<dbReference type="Pfam" id="PF00153">
    <property type="entry name" value="Mito_carr"/>
    <property type="match status" value="3"/>
</dbReference>
<dbReference type="InterPro" id="IPR023395">
    <property type="entry name" value="MCP_dom_sf"/>
</dbReference>
<evidence type="ECO:0000256" key="7">
    <source>
        <dbReference type="ARBA" id="ARBA00022989"/>
    </source>
</evidence>
<keyword evidence="8" id="KW-0496">Mitochondrion</keyword>
<feature type="region of interest" description="Disordered" evidence="11">
    <location>
        <begin position="588"/>
        <end position="657"/>
    </location>
</feature>
<evidence type="ECO:0000256" key="3">
    <source>
        <dbReference type="ARBA" id="ARBA00022448"/>
    </source>
</evidence>
<keyword evidence="14" id="KW-1185">Reference proteome</keyword>
<evidence type="ECO:0000313" key="13">
    <source>
        <dbReference type="EMBL" id="RAR10019.1"/>
    </source>
</evidence>
<feature type="transmembrane region" description="Helical" evidence="12">
    <location>
        <begin position="1077"/>
        <end position="1099"/>
    </location>
</feature>
<sequence length="1100" mass="119399">MSSTTDAVIEKLPSTAELREDAKVATKSSLQSLRALIAGGAGGVCAVVVGHPFDLVKVRMQTAEKGVYSGAMDVVRRTIAKEGLARGLYAGVSAPLVGVTPMFAVSFWGYDLGKQLVSSVSKVENNQYSVAQVSAAGFFSAIPMTIITAPFERVKVLLQIQGQKQLAPGEKPKYSGGLDVVKQLYKEGGIRSVYRGSAMTLARDGPGSALYFATYETFKRNLTPKDPVTGQPGSLSMGAVMVAGGAAGVAMWIPVFPVDTVKSRLQSAEGRPTISGTIKGIHASGGLKAFFPGIGPAMARAVPANAATFAGVELAQKAMTKMFDHYSQNARHYLASAHLDFGFVLRQLLVCYSPARFIITPHKVADQLSAGGDALSQFPVRRKRYPSPIDRDAPGSMKMEAAQPKAMARPIPSTTSPFKRHLIASTLPPYSPDATQTIFLKYPSARLSSSPALSPHVIDPSPTRRGSVYPTVSDTMENGSIPGADFFDDNSSDSEWEDNMRDFVRKFRSSQRVGSGSSSQKIDSQSDSTRRGRSRERSTIASLPIFSKSSVPEPGLAIEGGQENEKHVFGSLGGESKGPNRARQMSLRRLNKDTVRVVHNGSTVNTPRHSTKGSQSETASPVEKRERSFSFPALKPGEDVHTPLPLSPTFQSRHRRNTSESIIADSIINAHVTNMRALESLDLSPTETSHPLGMTYLQSPTTTDFHKSFFFPSSQRVTASSTLSANSQRPTHRSSDFFRMPHPFSTKKKYSKSRSRPRESSTHPGLEGRDDEEYARLDSAIGDEELRASYNDRKGKHVLGIVAKEGIPYLRSRLERNESAQGVVRSYAGPGSESAECAVWLSLKRRSWRKGNWDATKKPIFRIVVPSAPILGSLSRIEKMPTSKEKPVDFDDERFAEELRSGHRRLAGSWFRRAFSARELHAIQLSQHSVWSGTSGQTIPPTVQGLLATGSGSDHSGDPGTPFTEEGLTSLFGQPSIGKARYTWVHWARRVAVSNSHRASHPNYPAHASSLIGGRISPWTITTIEFLHAPSRFRILFALALVLLGSITAALLWVLFGTTGNETSEDLVRQRSERVGSGMAVGVLTLLLESVGFGAWVVLS</sequence>
<feature type="region of interest" description="Disordered" evidence="11">
    <location>
        <begin position="450"/>
        <end position="494"/>
    </location>
</feature>
<accession>A0A364N283</accession>
<dbReference type="EMBL" id="QGDH01000069">
    <property type="protein sequence ID" value="RAR10019.1"/>
    <property type="molecule type" value="Genomic_DNA"/>
</dbReference>
<feature type="repeat" description="Solcar" evidence="10">
    <location>
        <begin position="128"/>
        <end position="221"/>
    </location>
</feature>
<feature type="region of interest" description="Disordered" evidence="11">
    <location>
        <begin position="719"/>
        <end position="774"/>
    </location>
</feature>
<evidence type="ECO:0000256" key="2">
    <source>
        <dbReference type="ARBA" id="ARBA00006375"/>
    </source>
</evidence>
<evidence type="ECO:0000256" key="6">
    <source>
        <dbReference type="ARBA" id="ARBA00022792"/>
    </source>
</evidence>
<feature type="compositionally biased region" description="Polar residues" evidence="11">
    <location>
        <begin position="719"/>
        <end position="729"/>
    </location>
</feature>
<evidence type="ECO:0000256" key="9">
    <source>
        <dbReference type="ARBA" id="ARBA00023136"/>
    </source>
</evidence>
<organism evidence="13 14">
    <name type="scientific">Stemphylium lycopersici</name>
    <name type="common">Tomato gray leaf spot disease fungus</name>
    <name type="synonym">Thyrospora lycopersici</name>
    <dbReference type="NCBI Taxonomy" id="183478"/>
    <lineage>
        <taxon>Eukaryota</taxon>
        <taxon>Fungi</taxon>
        <taxon>Dikarya</taxon>
        <taxon>Ascomycota</taxon>
        <taxon>Pezizomycotina</taxon>
        <taxon>Dothideomycetes</taxon>
        <taxon>Pleosporomycetidae</taxon>
        <taxon>Pleosporales</taxon>
        <taxon>Pleosporineae</taxon>
        <taxon>Pleosporaceae</taxon>
        <taxon>Stemphylium</taxon>
    </lineage>
</organism>
<keyword evidence="9 10" id="KW-0472">Membrane</keyword>
<evidence type="ECO:0000256" key="10">
    <source>
        <dbReference type="PROSITE-ProRule" id="PRU00282"/>
    </source>
</evidence>
<evidence type="ECO:0000256" key="12">
    <source>
        <dbReference type="SAM" id="Phobius"/>
    </source>
</evidence>
<feature type="compositionally biased region" description="Low complexity" evidence="11">
    <location>
        <begin position="510"/>
        <end position="527"/>
    </location>
</feature>
<evidence type="ECO:0000256" key="4">
    <source>
        <dbReference type="ARBA" id="ARBA00022692"/>
    </source>
</evidence>
<evidence type="ECO:0000256" key="11">
    <source>
        <dbReference type="SAM" id="MobiDB-lite"/>
    </source>
</evidence>
<dbReference type="GO" id="GO:0006839">
    <property type="term" value="P:mitochondrial transport"/>
    <property type="evidence" value="ECO:0007669"/>
    <property type="project" value="TreeGrafter"/>
</dbReference>
<dbReference type="PANTHER" id="PTHR45624">
    <property type="entry name" value="MITOCHONDRIAL BASIC AMINO ACIDS TRANSPORTER-RELATED"/>
    <property type="match status" value="1"/>
</dbReference>
<dbReference type="STRING" id="183478.A0A364N283"/>
<dbReference type="FunFam" id="1.50.40.10:FF:000060">
    <property type="entry name" value="Mitochondrial carnitine carrier"/>
    <property type="match status" value="1"/>
</dbReference>
<comment type="caution">
    <text evidence="13">The sequence shown here is derived from an EMBL/GenBank/DDBJ whole genome shotgun (WGS) entry which is preliminary data.</text>
</comment>
<dbReference type="Proteomes" id="UP000249619">
    <property type="component" value="Unassembled WGS sequence"/>
</dbReference>